<gene>
    <name evidence="1" type="ORF">JOH49_006747</name>
</gene>
<accession>A0A8I2C6K0</accession>
<proteinExistence type="predicted"/>
<dbReference type="RefSeq" id="WP_194483221.1">
    <property type="nucleotide sequence ID" value="NZ_JAFICZ010000001.1"/>
</dbReference>
<reference evidence="1" key="1">
    <citation type="submission" date="2021-02" db="EMBL/GenBank/DDBJ databases">
        <title>Genomic Encyclopedia of Type Strains, Phase IV (KMG-V): Genome sequencing to study the core and pangenomes of soil and plant-associated prokaryotes.</title>
        <authorList>
            <person name="Whitman W."/>
        </authorList>
    </citation>
    <scope>NUCLEOTIDE SEQUENCE</scope>
    <source>
        <strain evidence="1">USDA 406</strain>
    </source>
</reference>
<sequence length="49" mass="5456">MKFYRPIICGETGFWGGAFCCVAPSLKAAFKMLERRIAAGKITKVPYAR</sequence>
<name>A0A8I2C6K0_BRAEL</name>
<dbReference type="AlphaFoldDB" id="A0A8I2C6K0"/>
<protein>
    <submittedName>
        <fullName evidence="1">Uncharacterized protein</fullName>
    </submittedName>
</protein>
<dbReference type="EMBL" id="JAFICZ010000001">
    <property type="protein sequence ID" value="MBP1296994.1"/>
    <property type="molecule type" value="Genomic_DNA"/>
</dbReference>
<evidence type="ECO:0000313" key="1">
    <source>
        <dbReference type="EMBL" id="MBP1296994.1"/>
    </source>
</evidence>
<organism evidence="1 2">
    <name type="scientific">Bradyrhizobium elkanii</name>
    <dbReference type="NCBI Taxonomy" id="29448"/>
    <lineage>
        <taxon>Bacteria</taxon>
        <taxon>Pseudomonadati</taxon>
        <taxon>Pseudomonadota</taxon>
        <taxon>Alphaproteobacteria</taxon>
        <taxon>Hyphomicrobiales</taxon>
        <taxon>Nitrobacteraceae</taxon>
        <taxon>Bradyrhizobium</taxon>
    </lineage>
</organism>
<dbReference type="Proteomes" id="UP000673383">
    <property type="component" value="Unassembled WGS sequence"/>
</dbReference>
<evidence type="ECO:0000313" key="2">
    <source>
        <dbReference type="Proteomes" id="UP000673383"/>
    </source>
</evidence>
<comment type="caution">
    <text evidence="1">The sequence shown here is derived from an EMBL/GenBank/DDBJ whole genome shotgun (WGS) entry which is preliminary data.</text>
</comment>